<name>A0A0S4M0N8_9BURK</name>
<evidence type="ECO:0000256" key="2">
    <source>
        <dbReference type="ARBA" id="ARBA00005745"/>
    </source>
</evidence>
<dbReference type="GO" id="GO:0015628">
    <property type="term" value="P:protein secretion by the type II secretion system"/>
    <property type="evidence" value="ECO:0007669"/>
    <property type="project" value="TreeGrafter"/>
</dbReference>
<protein>
    <submittedName>
        <fullName evidence="10">Type II secretion system protein F</fullName>
    </submittedName>
</protein>
<dbReference type="EMBL" id="LN906597">
    <property type="protein sequence ID" value="CUT17294.1"/>
    <property type="molecule type" value="Genomic_DNA"/>
</dbReference>
<evidence type="ECO:0000256" key="8">
    <source>
        <dbReference type="SAM" id="Phobius"/>
    </source>
</evidence>
<keyword evidence="6 8" id="KW-1133">Transmembrane helix</keyword>
<evidence type="ECO:0000256" key="5">
    <source>
        <dbReference type="ARBA" id="ARBA00022692"/>
    </source>
</evidence>
<feature type="transmembrane region" description="Helical" evidence="8">
    <location>
        <begin position="163"/>
        <end position="184"/>
    </location>
</feature>
<dbReference type="GO" id="GO:0005886">
    <property type="term" value="C:plasma membrane"/>
    <property type="evidence" value="ECO:0007669"/>
    <property type="project" value="UniProtKB-SubCell"/>
</dbReference>
<comment type="subcellular location">
    <subcellularLocation>
        <location evidence="1">Cell inner membrane</location>
        <topology evidence="1">Multi-pass membrane protein</topology>
    </subcellularLocation>
</comment>
<evidence type="ECO:0000256" key="6">
    <source>
        <dbReference type="ARBA" id="ARBA00022989"/>
    </source>
</evidence>
<dbReference type="OrthoDB" id="9805682at2"/>
<feature type="transmembrane region" description="Helical" evidence="8">
    <location>
        <begin position="367"/>
        <end position="387"/>
    </location>
</feature>
<feature type="transmembrane region" description="Helical" evidence="8">
    <location>
        <begin position="215"/>
        <end position="234"/>
    </location>
</feature>
<proteinExistence type="inferred from homology"/>
<evidence type="ECO:0000256" key="4">
    <source>
        <dbReference type="ARBA" id="ARBA00022519"/>
    </source>
</evidence>
<gene>
    <name evidence="10" type="primary">gspF</name>
    <name evidence="10" type="ORF">Ark11_0445</name>
</gene>
<dbReference type="RefSeq" id="WP_092342071.1">
    <property type="nucleotide sequence ID" value="NZ_FLSL01000086.1"/>
</dbReference>
<dbReference type="STRING" id="1561003.Ark11_0445"/>
<keyword evidence="7 8" id="KW-0472">Membrane</keyword>
<feature type="domain" description="Type II secretion system protein GspF" evidence="9">
    <location>
        <begin position="265"/>
        <end position="386"/>
    </location>
</feature>
<dbReference type="PANTHER" id="PTHR30012">
    <property type="entry name" value="GENERAL SECRETION PATHWAY PROTEIN"/>
    <property type="match status" value="1"/>
</dbReference>
<evidence type="ECO:0000313" key="10">
    <source>
        <dbReference type="EMBL" id="CUT17294.1"/>
    </source>
</evidence>
<evidence type="ECO:0000259" key="9">
    <source>
        <dbReference type="Pfam" id="PF00482"/>
    </source>
</evidence>
<comment type="similarity">
    <text evidence="2">Belongs to the GSP F family.</text>
</comment>
<dbReference type="InterPro" id="IPR042094">
    <property type="entry name" value="T2SS_GspF_sf"/>
</dbReference>
<dbReference type="PANTHER" id="PTHR30012:SF7">
    <property type="entry name" value="PROTEIN TRANSPORT PROTEIN HOFC HOMOLOG"/>
    <property type="match status" value="1"/>
</dbReference>
<evidence type="ECO:0000256" key="7">
    <source>
        <dbReference type="ARBA" id="ARBA00023136"/>
    </source>
</evidence>
<dbReference type="PRINTS" id="PR00812">
    <property type="entry name" value="BCTERIALGSPF"/>
</dbReference>
<accession>A0A0S4M0N8</accession>
<dbReference type="Gene3D" id="1.20.81.30">
    <property type="entry name" value="Type II secretion system (T2SS), domain F"/>
    <property type="match status" value="2"/>
</dbReference>
<dbReference type="InterPro" id="IPR018076">
    <property type="entry name" value="T2SS_GspF_dom"/>
</dbReference>
<dbReference type="AlphaFoldDB" id="A0A0S4M0N8"/>
<keyword evidence="11" id="KW-1185">Reference proteome</keyword>
<dbReference type="Pfam" id="PF00482">
    <property type="entry name" value="T2SSF"/>
    <property type="match status" value="2"/>
</dbReference>
<dbReference type="Proteomes" id="UP000198651">
    <property type="component" value="Chromosome I"/>
</dbReference>
<evidence type="ECO:0000313" key="11">
    <source>
        <dbReference type="Proteomes" id="UP000198651"/>
    </source>
</evidence>
<sequence length="395" mass="43706">MQPFIIKFKLGSSINTSTVLASSEYEAVLHAQRKGLTVLSIASPKEQNSSKKMTKNFDVGLFCEELLTLIDAGLTLKEGLQTLCLKEKSSYNKRIIQDIVEDLSQGATLSAALQKKPYIFSGILIASVRATEKTGNLNETLMKYIDYRNNVDEILTKIKSASIYPLTILSIGSVVILFLLSYVIPKFAVLINEGSAQVSGASIVVVTIGTFVHNHWIIVNSCIAAIVLFILAIIQNSSFRKRLLTRIMSIRFIDEKFTIYRRAGFSRALAMLLESGVDLPQSLRLSNDILCHEEKDKLFLVIEEVEQGNTLSSSLEKHNLSDQITSSLISIGEKSGSLPKMLLKSAIFNEKYFSRWIDRATKIAEPIIMSVLGVMVGGILILMYMPILDLAGSIT</sequence>
<dbReference type="InterPro" id="IPR003004">
    <property type="entry name" value="GspF/PilC"/>
</dbReference>
<reference evidence="11" key="1">
    <citation type="submission" date="2015-11" db="EMBL/GenBank/DDBJ databases">
        <authorList>
            <person name="Seth-Smith H.M.B."/>
        </authorList>
    </citation>
    <scope>NUCLEOTIDE SEQUENCE [LARGE SCALE GENOMIC DNA]</scope>
    <source>
        <strain evidence="11">2013Ark11</strain>
    </source>
</reference>
<feature type="domain" description="Type II secretion system protein GspF" evidence="9">
    <location>
        <begin position="62"/>
        <end position="185"/>
    </location>
</feature>
<organism evidence="10 11">
    <name type="scientific">Candidatus Ichthyocystis hellenicum</name>
    <dbReference type="NCBI Taxonomy" id="1561003"/>
    <lineage>
        <taxon>Bacteria</taxon>
        <taxon>Pseudomonadati</taxon>
        <taxon>Pseudomonadota</taxon>
        <taxon>Betaproteobacteria</taxon>
        <taxon>Burkholderiales</taxon>
        <taxon>Candidatus Ichthyocystis</taxon>
    </lineage>
</organism>
<evidence type="ECO:0000256" key="3">
    <source>
        <dbReference type="ARBA" id="ARBA00022475"/>
    </source>
</evidence>
<keyword evidence="4" id="KW-0997">Cell inner membrane</keyword>
<keyword evidence="5 8" id="KW-0812">Transmembrane</keyword>
<evidence type="ECO:0000256" key="1">
    <source>
        <dbReference type="ARBA" id="ARBA00004429"/>
    </source>
</evidence>
<keyword evidence="3" id="KW-1003">Cell membrane</keyword>